<proteinExistence type="inferred from homology"/>
<dbReference type="STRING" id="95161.SAMN05660874_02180"/>
<name>A0A1I6RG73_9PSEU</name>
<evidence type="ECO:0000313" key="6">
    <source>
        <dbReference type="EMBL" id="SFS63675.1"/>
    </source>
</evidence>
<dbReference type="Pfam" id="PF13193">
    <property type="entry name" value="AMP-binding_C"/>
    <property type="match status" value="1"/>
</dbReference>
<feature type="region of interest" description="Disordered" evidence="3">
    <location>
        <begin position="143"/>
        <end position="176"/>
    </location>
</feature>
<feature type="domain" description="AMP-binding enzyme C-terminal" evidence="5">
    <location>
        <begin position="420"/>
        <end position="498"/>
    </location>
</feature>
<dbReference type="GO" id="GO:0006631">
    <property type="term" value="P:fatty acid metabolic process"/>
    <property type="evidence" value="ECO:0007669"/>
    <property type="project" value="TreeGrafter"/>
</dbReference>
<evidence type="ECO:0000259" key="5">
    <source>
        <dbReference type="Pfam" id="PF13193"/>
    </source>
</evidence>
<organism evidence="6 7">
    <name type="scientific">Saccharopolyspora flava</name>
    <dbReference type="NCBI Taxonomy" id="95161"/>
    <lineage>
        <taxon>Bacteria</taxon>
        <taxon>Bacillati</taxon>
        <taxon>Actinomycetota</taxon>
        <taxon>Actinomycetes</taxon>
        <taxon>Pseudonocardiales</taxon>
        <taxon>Pseudonocardiaceae</taxon>
        <taxon>Saccharopolyspora</taxon>
    </lineage>
</organism>
<dbReference type="EMBL" id="FOZX01000003">
    <property type="protein sequence ID" value="SFS63675.1"/>
    <property type="molecule type" value="Genomic_DNA"/>
</dbReference>
<keyword evidence="7" id="KW-1185">Reference proteome</keyword>
<keyword evidence="2" id="KW-0436">Ligase</keyword>
<dbReference type="AlphaFoldDB" id="A0A1I6RG73"/>
<feature type="compositionally biased region" description="Polar residues" evidence="3">
    <location>
        <begin position="154"/>
        <end position="166"/>
    </location>
</feature>
<evidence type="ECO:0000256" key="1">
    <source>
        <dbReference type="ARBA" id="ARBA00006432"/>
    </source>
</evidence>
<evidence type="ECO:0000256" key="2">
    <source>
        <dbReference type="ARBA" id="ARBA00022598"/>
    </source>
</evidence>
<dbReference type="RefSeq" id="WP_093415894.1">
    <property type="nucleotide sequence ID" value="NZ_FOZX01000003.1"/>
</dbReference>
<dbReference type="InterPro" id="IPR020845">
    <property type="entry name" value="AMP-binding_CS"/>
</dbReference>
<accession>A0A1I6RG73</accession>
<dbReference type="GO" id="GO:0031956">
    <property type="term" value="F:medium-chain fatty acid-CoA ligase activity"/>
    <property type="evidence" value="ECO:0007669"/>
    <property type="project" value="TreeGrafter"/>
</dbReference>
<evidence type="ECO:0000313" key="7">
    <source>
        <dbReference type="Proteomes" id="UP000198852"/>
    </source>
</evidence>
<dbReference type="Gene3D" id="3.30.300.30">
    <property type="match status" value="1"/>
</dbReference>
<dbReference type="PROSITE" id="PS00455">
    <property type="entry name" value="AMP_BINDING"/>
    <property type="match status" value="1"/>
</dbReference>
<dbReference type="InterPro" id="IPR045851">
    <property type="entry name" value="AMP-bd_C_sf"/>
</dbReference>
<dbReference type="InterPro" id="IPR000873">
    <property type="entry name" value="AMP-dep_synth/lig_dom"/>
</dbReference>
<dbReference type="OrthoDB" id="9803968at2"/>
<dbReference type="InterPro" id="IPR025110">
    <property type="entry name" value="AMP-bd_C"/>
</dbReference>
<dbReference type="Pfam" id="PF00501">
    <property type="entry name" value="AMP-binding"/>
    <property type="match status" value="1"/>
</dbReference>
<evidence type="ECO:0000256" key="3">
    <source>
        <dbReference type="SAM" id="MobiDB-lite"/>
    </source>
</evidence>
<dbReference type="PANTHER" id="PTHR43201">
    <property type="entry name" value="ACYL-COA SYNTHETASE"/>
    <property type="match status" value="1"/>
</dbReference>
<dbReference type="Proteomes" id="UP000198852">
    <property type="component" value="Unassembled WGS sequence"/>
</dbReference>
<dbReference type="Gene3D" id="3.40.50.12780">
    <property type="entry name" value="N-terminal domain of ligase-like"/>
    <property type="match status" value="1"/>
</dbReference>
<sequence>MADIGLWNIADQQPNRTAVVTPEGAAVSYAELAAAADRYGRGLQSMGLEPGDSIVLMLPNGADLLAAYFAAIQTGLYVVTVNWHLVGPEVAYIVEDSGAKAFIAHERFAEAAADAAARSGLSSEARFAVGEVPGFQPLANLGADEPAKRPDVRTTGSPMLYTSGTTGRPKGVRRPLTGADPDDVPAANAWFFGVFGLKPFDDHVHLCGSPLYHTAVLNFVSISIQFGHTAVLMDRWDAEEMLRLIERHRVTHSHMVPTQFHRLLALPAETRERYDVSSLRTMIHGAAPCPQEVKRAMLDWWGPVVVEYYAATEGGGTTIMADEWLRKPGSVGKPWPGSVVRILGEDGAELPAGEIGTVYMQMGASTFEYHNDKKKTQEARVGDLFTLGDVGYLDEDGYLYLCDRRNDMIISGGVNIYPAEIESALSVHDKVADVAVFGVPHDDWGEEVKAVVQPAEGVAPGDALSEELLAYARERLAKFKVPRSVDYVEELPRDPNGKLYKRKLRDPYWEGREKAI</sequence>
<dbReference type="InterPro" id="IPR042099">
    <property type="entry name" value="ANL_N_sf"/>
</dbReference>
<comment type="similarity">
    <text evidence="1">Belongs to the ATP-dependent AMP-binding enzyme family.</text>
</comment>
<reference evidence="7" key="1">
    <citation type="submission" date="2016-10" db="EMBL/GenBank/DDBJ databases">
        <authorList>
            <person name="Varghese N."/>
            <person name="Submissions S."/>
        </authorList>
    </citation>
    <scope>NUCLEOTIDE SEQUENCE [LARGE SCALE GENOMIC DNA]</scope>
    <source>
        <strain evidence="7">DSM 44771</strain>
    </source>
</reference>
<dbReference type="SUPFAM" id="SSF56801">
    <property type="entry name" value="Acetyl-CoA synthetase-like"/>
    <property type="match status" value="1"/>
</dbReference>
<evidence type="ECO:0000259" key="4">
    <source>
        <dbReference type="Pfam" id="PF00501"/>
    </source>
</evidence>
<feature type="domain" description="AMP-dependent synthetase/ligase" evidence="4">
    <location>
        <begin position="9"/>
        <end position="361"/>
    </location>
</feature>
<dbReference type="PANTHER" id="PTHR43201:SF5">
    <property type="entry name" value="MEDIUM-CHAIN ACYL-COA LIGASE ACSF2, MITOCHONDRIAL"/>
    <property type="match status" value="1"/>
</dbReference>
<gene>
    <name evidence="6" type="ORF">SAMN05660874_02180</name>
</gene>
<protein>
    <submittedName>
        <fullName evidence="6">Long-chain acyl-CoA synthetase</fullName>
    </submittedName>
</protein>